<dbReference type="Proteomes" id="UP000476030">
    <property type="component" value="Unassembled WGS sequence"/>
</dbReference>
<dbReference type="EMBL" id="WTUW01000009">
    <property type="protein sequence ID" value="MZR31990.1"/>
    <property type="molecule type" value="Genomic_DNA"/>
</dbReference>
<sequence length="98" mass="10699">MAQITLDLSGSKMTDVKKIIIYSKDQSKELATAEVTNGKIDSPDSFQIDATEIYVVVLYKGLENNVGKNHYYDVKIIGNGTLVIAADGDGNSRVNFRA</sequence>
<dbReference type="RefSeq" id="WP_161316569.1">
    <property type="nucleotide sequence ID" value="NZ_WTUW01000009.1"/>
</dbReference>
<proteinExistence type="predicted"/>
<gene>
    <name evidence="1" type="ORF">GQE98_15230</name>
</gene>
<protein>
    <submittedName>
        <fullName evidence="1">Uncharacterized protein</fullName>
    </submittedName>
</protein>
<evidence type="ECO:0000313" key="1">
    <source>
        <dbReference type="EMBL" id="MZR31990.1"/>
    </source>
</evidence>
<dbReference type="AlphaFoldDB" id="A0A6L8WC50"/>
<keyword evidence="2" id="KW-1185">Reference proteome</keyword>
<organism evidence="1 2">
    <name type="scientific">Sneathiella litorea</name>
    <dbReference type="NCBI Taxonomy" id="2606216"/>
    <lineage>
        <taxon>Bacteria</taxon>
        <taxon>Pseudomonadati</taxon>
        <taxon>Pseudomonadota</taxon>
        <taxon>Alphaproteobacteria</taxon>
        <taxon>Sneathiellales</taxon>
        <taxon>Sneathiellaceae</taxon>
        <taxon>Sneathiella</taxon>
    </lineage>
</organism>
<evidence type="ECO:0000313" key="2">
    <source>
        <dbReference type="Proteomes" id="UP000476030"/>
    </source>
</evidence>
<accession>A0A6L8WC50</accession>
<comment type="caution">
    <text evidence="1">The sequence shown here is derived from an EMBL/GenBank/DDBJ whole genome shotgun (WGS) entry which is preliminary data.</text>
</comment>
<reference evidence="1 2" key="1">
    <citation type="submission" date="2019-12" db="EMBL/GenBank/DDBJ databases">
        <title>Snethiella sp. nov. sp. isolated from sea sand.</title>
        <authorList>
            <person name="Kim J."/>
            <person name="Jeong S.E."/>
            <person name="Jung H.S."/>
            <person name="Jeon C.O."/>
        </authorList>
    </citation>
    <scope>NUCLEOTIDE SEQUENCE [LARGE SCALE GENOMIC DNA]</scope>
    <source>
        <strain evidence="1 2">DP05</strain>
    </source>
</reference>
<name>A0A6L8WC50_9PROT</name>